<evidence type="ECO:0000256" key="5">
    <source>
        <dbReference type="ARBA" id="ARBA00022801"/>
    </source>
</evidence>
<dbReference type="InterPro" id="IPR038063">
    <property type="entry name" value="Transpep_catalytic_dom"/>
</dbReference>
<keyword evidence="6 9" id="KW-0133">Cell shape</keyword>
<evidence type="ECO:0000313" key="12">
    <source>
        <dbReference type="Proteomes" id="UP000292039"/>
    </source>
</evidence>
<dbReference type="Pfam" id="PF03734">
    <property type="entry name" value="YkuD"/>
    <property type="match status" value="1"/>
</dbReference>
<protein>
    <submittedName>
        <fullName evidence="11">L,D-transpeptidase-like protein</fullName>
    </submittedName>
</protein>
<comment type="pathway">
    <text evidence="1 9">Cell wall biogenesis; peptidoglycan biosynthesis.</text>
</comment>
<keyword evidence="5" id="KW-0378">Hydrolase</keyword>
<keyword evidence="7 9" id="KW-0573">Peptidoglycan synthesis</keyword>
<comment type="caution">
    <text evidence="11">The sequence shown here is derived from an EMBL/GenBank/DDBJ whole genome shotgun (WGS) entry which is preliminary data.</text>
</comment>
<proteinExistence type="inferred from homology"/>
<gene>
    <name evidence="11" type="ORF">EV679_2123</name>
</gene>
<dbReference type="InterPro" id="IPR005490">
    <property type="entry name" value="LD_TPept_cat_dom"/>
</dbReference>
<dbReference type="GO" id="GO:0071555">
    <property type="term" value="P:cell wall organization"/>
    <property type="evidence" value="ECO:0007669"/>
    <property type="project" value="UniProtKB-UniRule"/>
</dbReference>
<evidence type="ECO:0000256" key="7">
    <source>
        <dbReference type="ARBA" id="ARBA00022984"/>
    </source>
</evidence>
<evidence type="ECO:0000256" key="2">
    <source>
        <dbReference type="ARBA" id="ARBA00005992"/>
    </source>
</evidence>
<dbReference type="PROSITE" id="PS52029">
    <property type="entry name" value="LD_TPASE"/>
    <property type="match status" value="1"/>
</dbReference>
<dbReference type="PANTHER" id="PTHR30582">
    <property type="entry name" value="L,D-TRANSPEPTIDASE"/>
    <property type="match status" value="1"/>
</dbReference>
<organism evidence="11 12">
    <name type="scientific">Kerstersia gyiorum</name>
    <dbReference type="NCBI Taxonomy" id="206506"/>
    <lineage>
        <taxon>Bacteria</taxon>
        <taxon>Pseudomonadati</taxon>
        <taxon>Pseudomonadota</taxon>
        <taxon>Betaproteobacteria</taxon>
        <taxon>Burkholderiales</taxon>
        <taxon>Alcaligenaceae</taxon>
        <taxon>Kerstersia</taxon>
    </lineage>
</organism>
<dbReference type="GO" id="GO:0008360">
    <property type="term" value="P:regulation of cell shape"/>
    <property type="evidence" value="ECO:0007669"/>
    <property type="project" value="UniProtKB-UniRule"/>
</dbReference>
<comment type="similarity">
    <text evidence="2">Belongs to the YkuD family.</text>
</comment>
<dbReference type="AlphaFoldDB" id="A0A4Q7MMC2"/>
<evidence type="ECO:0000313" key="11">
    <source>
        <dbReference type="EMBL" id="RZS69524.1"/>
    </source>
</evidence>
<evidence type="ECO:0000256" key="3">
    <source>
        <dbReference type="ARBA" id="ARBA00022676"/>
    </source>
</evidence>
<dbReference type="RefSeq" id="WP_130487166.1">
    <property type="nucleotide sequence ID" value="NZ_CBCSEB010000006.1"/>
</dbReference>
<reference evidence="11 12" key="1">
    <citation type="submission" date="2019-02" db="EMBL/GenBank/DDBJ databases">
        <title>Genomic Encyclopedia of Type Strains, Phase IV (KMG-IV): sequencing the most valuable type-strain genomes for metagenomic binning, comparative biology and taxonomic classification.</title>
        <authorList>
            <person name="Goeker M."/>
        </authorList>
    </citation>
    <scope>NUCLEOTIDE SEQUENCE [LARGE SCALE GENOMIC DNA]</scope>
    <source>
        <strain evidence="11 12">DSM 16618</strain>
    </source>
</reference>
<dbReference type="CDD" id="cd16913">
    <property type="entry name" value="YkuD_like"/>
    <property type="match status" value="1"/>
</dbReference>
<keyword evidence="4" id="KW-0808">Transferase</keyword>
<feature type="active site" description="Proton donor/acceptor" evidence="9">
    <location>
        <position position="148"/>
    </location>
</feature>
<evidence type="ECO:0000256" key="4">
    <source>
        <dbReference type="ARBA" id="ARBA00022679"/>
    </source>
</evidence>
<dbReference type="GO" id="GO:0016757">
    <property type="term" value="F:glycosyltransferase activity"/>
    <property type="evidence" value="ECO:0007669"/>
    <property type="project" value="UniProtKB-KW"/>
</dbReference>
<dbReference type="GO" id="GO:0005576">
    <property type="term" value="C:extracellular region"/>
    <property type="evidence" value="ECO:0007669"/>
    <property type="project" value="TreeGrafter"/>
</dbReference>
<dbReference type="InterPro" id="IPR050979">
    <property type="entry name" value="LD-transpeptidase"/>
</dbReference>
<evidence type="ECO:0000256" key="1">
    <source>
        <dbReference type="ARBA" id="ARBA00004752"/>
    </source>
</evidence>
<dbReference type="GO" id="GO:0018104">
    <property type="term" value="P:peptidoglycan-protein cross-linking"/>
    <property type="evidence" value="ECO:0007669"/>
    <property type="project" value="TreeGrafter"/>
</dbReference>
<evidence type="ECO:0000256" key="6">
    <source>
        <dbReference type="ARBA" id="ARBA00022960"/>
    </source>
</evidence>
<evidence type="ECO:0000256" key="9">
    <source>
        <dbReference type="PROSITE-ProRule" id="PRU01373"/>
    </source>
</evidence>
<dbReference type="Gene3D" id="2.40.440.10">
    <property type="entry name" value="L,D-transpeptidase catalytic domain-like"/>
    <property type="match status" value="1"/>
</dbReference>
<dbReference type="SUPFAM" id="SSF141523">
    <property type="entry name" value="L,D-transpeptidase catalytic domain-like"/>
    <property type="match status" value="1"/>
</dbReference>
<name>A0A4Q7MMC2_9BURK</name>
<dbReference type="UniPathway" id="UPA00219"/>
<dbReference type="PANTHER" id="PTHR30582:SF24">
    <property type="entry name" value="L,D-TRANSPEPTIDASE ERFK_SRFK-RELATED"/>
    <property type="match status" value="1"/>
</dbReference>
<evidence type="ECO:0000259" key="10">
    <source>
        <dbReference type="PROSITE" id="PS52029"/>
    </source>
</evidence>
<keyword evidence="8 9" id="KW-0961">Cell wall biogenesis/degradation</keyword>
<dbReference type="GO" id="GO:0071972">
    <property type="term" value="F:peptidoglycan L,D-transpeptidase activity"/>
    <property type="evidence" value="ECO:0007669"/>
    <property type="project" value="TreeGrafter"/>
</dbReference>
<accession>A0A4Q7MMC2</accession>
<dbReference type="EMBL" id="SGWZ01000003">
    <property type="protein sequence ID" value="RZS69524.1"/>
    <property type="molecule type" value="Genomic_DNA"/>
</dbReference>
<dbReference type="Proteomes" id="UP000292039">
    <property type="component" value="Unassembled WGS sequence"/>
</dbReference>
<feature type="domain" description="L,D-TPase catalytic" evidence="10">
    <location>
        <begin position="32"/>
        <end position="188"/>
    </location>
</feature>
<evidence type="ECO:0000256" key="8">
    <source>
        <dbReference type="ARBA" id="ARBA00023316"/>
    </source>
</evidence>
<feature type="active site" description="Nucleophile" evidence="9">
    <location>
        <position position="164"/>
    </location>
</feature>
<keyword evidence="3" id="KW-0328">Glycosyltransferase</keyword>
<sequence>MIAAFTPPLPTSPSWSPSVATALPSINTGEARFVHVDIANQLLRYVEKGKVVCTYPVSTGARGGGCEFGSYKTPIGLHRIKMKIGDGQPVGTVFFSRRVTGEIYPKEIHDATPDRDWILTRILWLDGLERNRNRSGNVDTLRRYIYIHGTPDEGMLRPPSSHGCIRMYNTDIVELFSLVSVGTQVLIDTDMTILHERDLA</sequence>